<feature type="binding site" evidence="9">
    <location>
        <begin position="208"/>
        <end position="211"/>
    </location>
    <ligand>
        <name>substrate</name>
    </ligand>
</feature>
<evidence type="ECO:0000256" key="10">
    <source>
        <dbReference type="PIRSR" id="PIRSR600246-3"/>
    </source>
</evidence>
<dbReference type="EMBL" id="NEXE01000028">
    <property type="protein sequence ID" value="PSN91339.1"/>
    <property type="molecule type" value="Genomic_DNA"/>
</dbReference>
<sequence length="314" mass="33163">MVGEVGGEYGIIIHGGAGALRNTINPEIYSEGLRRAVISGFRKLEDGCALEAVVEAVYVMEESGIFNAGLGCCLTAEGTAEVDAGLMDGSSLAVGAVASLKNIRHPILAAKTIMERTDHVLMVGEGAMRLLSLYGFKPDPELVTEAKLRRLHELREKWLSGADRKMSKNREIVKALSHGTVGALAIDRKGNVAAAVSTGGYWLKLSGRVGDTPIAGAGFYAENGVGGAVATGIGEYAIRLTLCRRTVELIRSGLNAKLAADRAISEVTSTFGEGTMGIITIDQQGGYGYSYNTEGMGRAIMMKDFSEPVVGIFQ</sequence>
<evidence type="ECO:0000256" key="9">
    <source>
        <dbReference type="PIRSR" id="PIRSR600246-2"/>
    </source>
</evidence>
<dbReference type="GO" id="GO:0006508">
    <property type="term" value="P:proteolysis"/>
    <property type="evidence" value="ECO:0007669"/>
    <property type="project" value="UniProtKB-KW"/>
</dbReference>
<dbReference type="SUPFAM" id="SSF56235">
    <property type="entry name" value="N-terminal nucleophile aminohydrolases (Ntn hydrolases)"/>
    <property type="match status" value="1"/>
</dbReference>
<dbReference type="Gene3D" id="3.60.20.30">
    <property type="entry name" value="(Glycosyl)asparaginase"/>
    <property type="match status" value="1"/>
</dbReference>
<evidence type="ECO:0000256" key="1">
    <source>
        <dbReference type="ARBA" id="ARBA00012920"/>
    </source>
</evidence>
<proteinExistence type="predicted"/>
<evidence type="ECO:0000256" key="4">
    <source>
        <dbReference type="ARBA" id="ARBA00022813"/>
    </source>
</evidence>
<evidence type="ECO:0000256" key="3">
    <source>
        <dbReference type="ARBA" id="ARBA00022801"/>
    </source>
</evidence>
<accession>A0A2R6AY68</accession>
<dbReference type="GO" id="GO:0004067">
    <property type="term" value="F:asparaginase activity"/>
    <property type="evidence" value="ECO:0007669"/>
    <property type="project" value="UniProtKB-EC"/>
</dbReference>
<dbReference type="Pfam" id="PF01112">
    <property type="entry name" value="Asparaginase_2"/>
    <property type="match status" value="1"/>
</dbReference>
<dbReference type="FunFam" id="3.60.20.30:FF:000001">
    <property type="entry name" value="Isoaspartyl peptidase/L-asparaginase"/>
    <property type="match status" value="1"/>
</dbReference>
<evidence type="ECO:0000313" key="11">
    <source>
        <dbReference type="EMBL" id="PSN91339.1"/>
    </source>
</evidence>
<dbReference type="CDD" id="cd14950">
    <property type="entry name" value="Asparaginase_2_like_2"/>
    <property type="match status" value="1"/>
</dbReference>
<comment type="catalytic activity">
    <reaction evidence="7">
        <text>L-asparagine + H2O = L-aspartate + NH4(+)</text>
        <dbReference type="Rhea" id="RHEA:21016"/>
        <dbReference type="ChEBI" id="CHEBI:15377"/>
        <dbReference type="ChEBI" id="CHEBI:28938"/>
        <dbReference type="ChEBI" id="CHEBI:29991"/>
        <dbReference type="ChEBI" id="CHEBI:58048"/>
        <dbReference type="EC" id="3.5.1.1"/>
    </reaction>
</comment>
<dbReference type="InterPro" id="IPR000246">
    <property type="entry name" value="Peptidase_T2"/>
</dbReference>
<dbReference type="Proteomes" id="UP000240322">
    <property type="component" value="Unassembled WGS sequence"/>
</dbReference>
<dbReference type="InterPro" id="IPR029055">
    <property type="entry name" value="Ntn_hydrolases_N"/>
</dbReference>
<evidence type="ECO:0000256" key="8">
    <source>
        <dbReference type="PIRSR" id="PIRSR600246-1"/>
    </source>
</evidence>
<dbReference type="PANTHER" id="PTHR10188">
    <property type="entry name" value="L-ASPARAGINASE"/>
    <property type="match status" value="1"/>
</dbReference>
<reference evidence="11 12" key="1">
    <citation type="submission" date="2017-04" db="EMBL/GenBank/DDBJ databases">
        <title>Novel microbial lineages endemic to geothermal iron-oxide mats fill important gaps in the evolutionary history of Archaea.</title>
        <authorList>
            <person name="Jay Z.J."/>
            <person name="Beam J.P."/>
            <person name="Dlakic M."/>
            <person name="Rusch D.B."/>
            <person name="Kozubal M.A."/>
            <person name="Inskeep W.P."/>
        </authorList>
    </citation>
    <scope>NUCLEOTIDE SEQUENCE [LARGE SCALE GENOMIC DNA]</scope>
    <source>
        <strain evidence="11">OSP_D</strain>
    </source>
</reference>
<dbReference type="GO" id="GO:0005737">
    <property type="term" value="C:cytoplasm"/>
    <property type="evidence" value="ECO:0007669"/>
    <property type="project" value="TreeGrafter"/>
</dbReference>
<dbReference type="EC" id="3.5.1.1" evidence="1"/>
<evidence type="ECO:0000256" key="6">
    <source>
        <dbReference type="ARBA" id="ARBA00044776"/>
    </source>
</evidence>
<name>A0A2R6AY68_9ARCH</name>
<dbReference type="PANTHER" id="PTHR10188:SF6">
    <property type="entry name" value="N(4)-(BETA-N-ACETYLGLUCOSAMINYL)-L-ASPARAGINASE"/>
    <property type="match status" value="1"/>
</dbReference>
<evidence type="ECO:0000256" key="2">
    <source>
        <dbReference type="ARBA" id="ARBA00022670"/>
    </source>
</evidence>
<keyword evidence="3" id="KW-0378">Hydrolase</keyword>
<evidence type="ECO:0000313" key="12">
    <source>
        <dbReference type="Proteomes" id="UP000240322"/>
    </source>
</evidence>
<protein>
    <recommendedName>
        <fullName evidence="6">Plant-type L-asparaginase</fullName>
        <ecNumber evidence="1">3.5.1.1</ecNumber>
    </recommendedName>
    <alternativeName>
        <fullName evidence="5">L-asparagine amidohydrolase</fullName>
    </alternativeName>
</protein>
<evidence type="ECO:0000256" key="7">
    <source>
        <dbReference type="ARBA" id="ARBA00049366"/>
    </source>
</evidence>
<dbReference type="AlphaFoldDB" id="A0A2R6AY68"/>
<dbReference type="GO" id="GO:0008233">
    <property type="term" value="F:peptidase activity"/>
    <property type="evidence" value="ECO:0007669"/>
    <property type="project" value="UniProtKB-KW"/>
</dbReference>
<evidence type="ECO:0000256" key="5">
    <source>
        <dbReference type="ARBA" id="ARBA00030414"/>
    </source>
</evidence>
<keyword evidence="2" id="KW-0645">Protease</keyword>
<feature type="active site" description="Nucleophile" evidence="8">
    <location>
        <position position="180"/>
    </location>
</feature>
<gene>
    <name evidence="11" type="ORF">B9Q03_04470</name>
</gene>
<organism evidence="11 12">
    <name type="scientific">Candidatus Marsarchaeota G2 archaeon OSP_D</name>
    <dbReference type="NCBI Taxonomy" id="1978157"/>
    <lineage>
        <taxon>Archaea</taxon>
        <taxon>Candidatus Marsarchaeota</taxon>
        <taxon>Candidatus Marsarchaeota group 2</taxon>
    </lineage>
</organism>
<comment type="caution">
    <text evidence="11">The sequence shown here is derived from an EMBL/GenBank/DDBJ whole genome shotgun (WGS) entry which is preliminary data.</text>
</comment>
<feature type="site" description="Cleavage; by autolysis" evidence="10">
    <location>
        <begin position="179"/>
        <end position="180"/>
    </location>
</feature>
<keyword evidence="4" id="KW-0068">Autocatalytic cleavage</keyword>
<feature type="binding site" evidence="9">
    <location>
        <begin position="231"/>
        <end position="234"/>
    </location>
    <ligand>
        <name>substrate</name>
    </ligand>
</feature>